<evidence type="ECO:0000256" key="6">
    <source>
        <dbReference type="SAM" id="MobiDB-lite"/>
    </source>
</evidence>
<protein>
    <recommendedName>
        <fullName evidence="8">Peptidase S54 rhomboid domain-containing protein</fullName>
    </recommendedName>
</protein>
<sequence>MEINRDAKALHAEGGQPHRDSTLTIINCYSTPHHTTTPGHTPTAAEPPSTVHTSYYERQVASEQKRDSLSSSTNLTTVEEANVSDEPEKKPKKVHRPWFIWIMTLVQTTGSNFNYFIGPANGILIHMGARYAPCMRNMTSYFISHYNTTTLICPPEIPIAVPNAQNICTLADLCGFPGTIDAGVTPNQWWRFIMPLVLHAGLLHYAMNMMFQMRQGVEIERDWGWWRTGAIYMISGVGGFIFGGNFSPMNPSVGCSGSIYGLVACLLLDLLQNLRLVKRPLLEVFKMLLIILISFLIGTLPNVDNMAHIGGFFCGLIAGLIFVPTVHFSTWDGRAKRFFFLLAIPGVILLYVFLVKGFYEGDVGSKCEFCKYLNCIPGMPWCEAKWAQMA</sequence>
<dbReference type="GO" id="GO:0004252">
    <property type="term" value="F:serine-type endopeptidase activity"/>
    <property type="evidence" value="ECO:0007669"/>
    <property type="project" value="InterPro"/>
</dbReference>
<dbReference type="AlphaFoldDB" id="A0AAD5SF79"/>
<dbReference type="Pfam" id="PF01694">
    <property type="entry name" value="Rhomboid"/>
    <property type="match status" value="1"/>
</dbReference>
<feature type="transmembrane region" description="Helical" evidence="7">
    <location>
        <begin position="98"/>
        <end position="117"/>
    </location>
</feature>
<feature type="region of interest" description="Disordered" evidence="6">
    <location>
        <begin position="1"/>
        <end position="89"/>
    </location>
</feature>
<name>A0AAD5SF79_9FUNG</name>
<keyword evidence="5 7" id="KW-0472">Membrane</keyword>
<evidence type="ECO:0000256" key="7">
    <source>
        <dbReference type="SAM" id="Phobius"/>
    </source>
</evidence>
<dbReference type="EMBL" id="JADGJD010000277">
    <property type="protein sequence ID" value="KAJ3052667.1"/>
    <property type="molecule type" value="Genomic_DNA"/>
</dbReference>
<keyword evidence="3" id="KW-0256">Endoplasmic reticulum</keyword>
<comment type="subcellular location">
    <subcellularLocation>
        <location evidence="1">Endoplasmic reticulum membrane</location>
        <topology evidence="1">Multi-pass membrane protein</topology>
    </subcellularLocation>
</comment>
<evidence type="ECO:0000256" key="5">
    <source>
        <dbReference type="ARBA" id="ARBA00023136"/>
    </source>
</evidence>
<dbReference type="GO" id="GO:0042058">
    <property type="term" value="P:regulation of epidermal growth factor receptor signaling pathway"/>
    <property type="evidence" value="ECO:0007669"/>
    <property type="project" value="TreeGrafter"/>
</dbReference>
<evidence type="ECO:0000313" key="10">
    <source>
        <dbReference type="Proteomes" id="UP001212841"/>
    </source>
</evidence>
<dbReference type="InterPro" id="IPR022764">
    <property type="entry name" value="Peptidase_S54_rhomboid_dom"/>
</dbReference>
<feature type="compositionally biased region" description="Polar residues" evidence="6">
    <location>
        <begin position="69"/>
        <end position="79"/>
    </location>
</feature>
<evidence type="ECO:0000256" key="3">
    <source>
        <dbReference type="ARBA" id="ARBA00022824"/>
    </source>
</evidence>
<dbReference type="PANTHER" id="PTHR45965:SF3">
    <property type="entry name" value="INACTIVE RHOMBOID PROTEIN 1"/>
    <property type="match status" value="1"/>
</dbReference>
<keyword evidence="4 7" id="KW-1133">Transmembrane helix</keyword>
<evidence type="ECO:0000256" key="2">
    <source>
        <dbReference type="ARBA" id="ARBA00022692"/>
    </source>
</evidence>
<accession>A0AAD5SF79</accession>
<keyword evidence="10" id="KW-1185">Reference proteome</keyword>
<feature type="transmembrane region" description="Helical" evidence="7">
    <location>
        <begin position="338"/>
        <end position="359"/>
    </location>
</feature>
<dbReference type="GO" id="GO:0005789">
    <property type="term" value="C:endoplasmic reticulum membrane"/>
    <property type="evidence" value="ECO:0007669"/>
    <property type="project" value="UniProtKB-SubCell"/>
</dbReference>
<evidence type="ECO:0000256" key="4">
    <source>
        <dbReference type="ARBA" id="ARBA00022989"/>
    </source>
</evidence>
<dbReference type="GO" id="GO:0050708">
    <property type="term" value="P:regulation of protein secretion"/>
    <property type="evidence" value="ECO:0007669"/>
    <property type="project" value="TreeGrafter"/>
</dbReference>
<evidence type="ECO:0000313" key="9">
    <source>
        <dbReference type="EMBL" id="KAJ3052667.1"/>
    </source>
</evidence>
<feature type="transmembrane region" description="Helical" evidence="7">
    <location>
        <begin position="189"/>
        <end position="211"/>
    </location>
</feature>
<evidence type="ECO:0000256" key="1">
    <source>
        <dbReference type="ARBA" id="ARBA00004477"/>
    </source>
</evidence>
<dbReference type="InterPro" id="IPR035952">
    <property type="entry name" value="Rhomboid-like_sf"/>
</dbReference>
<proteinExistence type="predicted"/>
<reference evidence="9" key="1">
    <citation type="submission" date="2020-05" db="EMBL/GenBank/DDBJ databases">
        <title>Phylogenomic resolution of chytrid fungi.</title>
        <authorList>
            <person name="Stajich J.E."/>
            <person name="Amses K."/>
            <person name="Simmons R."/>
            <person name="Seto K."/>
            <person name="Myers J."/>
            <person name="Bonds A."/>
            <person name="Quandt C.A."/>
            <person name="Barry K."/>
            <person name="Liu P."/>
            <person name="Grigoriev I."/>
            <person name="Longcore J.E."/>
            <person name="James T.Y."/>
        </authorList>
    </citation>
    <scope>NUCLEOTIDE SEQUENCE</scope>
    <source>
        <strain evidence="9">JEL0318</strain>
    </source>
</reference>
<evidence type="ECO:0000259" key="8">
    <source>
        <dbReference type="Pfam" id="PF01694"/>
    </source>
</evidence>
<feature type="domain" description="Peptidase S54 rhomboid" evidence="8">
    <location>
        <begin position="187"/>
        <end position="323"/>
    </location>
</feature>
<dbReference type="Gene3D" id="1.20.1540.10">
    <property type="entry name" value="Rhomboid-like"/>
    <property type="match status" value="1"/>
</dbReference>
<feature type="transmembrane region" description="Helical" evidence="7">
    <location>
        <begin position="223"/>
        <end position="243"/>
    </location>
</feature>
<dbReference type="Proteomes" id="UP001212841">
    <property type="component" value="Unassembled WGS sequence"/>
</dbReference>
<feature type="compositionally biased region" description="Low complexity" evidence="6">
    <location>
        <begin position="31"/>
        <end position="43"/>
    </location>
</feature>
<dbReference type="PANTHER" id="PTHR45965">
    <property type="entry name" value="INACTIVE RHOMBOID PROTEIN"/>
    <property type="match status" value="1"/>
</dbReference>
<gene>
    <name evidence="9" type="ORF">HK097_005906</name>
</gene>
<dbReference type="InterPro" id="IPR051512">
    <property type="entry name" value="Inactive_Rhomboid"/>
</dbReference>
<feature type="transmembrane region" description="Helical" evidence="7">
    <location>
        <begin position="249"/>
        <end position="268"/>
    </location>
</feature>
<dbReference type="SUPFAM" id="SSF144091">
    <property type="entry name" value="Rhomboid-like"/>
    <property type="match status" value="1"/>
</dbReference>
<feature type="transmembrane region" description="Helical" evidence="7">
    <location>
        <begin position="306"/>
        <end position="326"/>
    </location>
</feature>
<organism evidence="9 10">
    <name type="scientific">Rhizophlyctis rosea</name>
    <dbReference type="NCBI Taxonomy" id="64517"/>
    <lineage>
        <taxon>Eukaryota</taxon>
        <taxon>Fungi</taxon>
        <taxon>Fungi incertae sedis</taxon>
        <taxon>Chytridiomycota</taxon>
        <taxon>Chytridiomycota incertae sedis</taxon>
        <taxon>Chytridiomycetes</taxon>
        <taxon>Rhizophlyctidales</taxon>
        <taxon>Rhizophlyctidaceae</taxon>
        <taxon>Rhizophlyctis</taxon>
    </lineage>
</organism>
<comment type="caution">
    <text evidence="9">The sequence shown here is derived from an EMBL/GenBank/DDBJ whole genome shotgun (WGS) entry which is preliminary data.</text>
</comment>
<keyword evidence="2 7" id="KW-0812">Transmembrane</keyword>
<feature type="transmembrane region" description="Helical" evidence="7">
    <location>
        <begin position="280"/>
        <end position="300"/>
    </location>
</feature>
<feature type="compositionally biased region" description="Basic and acidic residues" evidence="6">
    <location>
        <begin position="1"/>
        <end position="21"/>
    </location>
</feature>